<dbReference type="Proteomes" id="UP001066276">
    <property type="component" value="Chromosome 10"/>
</dbReference>
<dbReference type="AlphaFoldDB" id="A0AAV7M4R3"/>
<protein>
    <submittedName>
        <fullName evidence="1">Uncharacterized protein</fullName>
    </submittedName>
</protein>
<proteinExistence type="predicted"/>
<dbReference type="EMBL" id="JANPWB010000014">
    <property type="protein sequence ID" value="KAJ1098482.1"/>
    <property type="molecule type" value="Genomic_DNA"/>
</dbReference>
<reference evidence="1" key="1">
    <citation type="journal article" date="2022" name="bioRxiv">
        <title>Sequencing and chromosome-scale assembly of the giantPleurodeles waltlgenome.</title>
        <authorList>
            <person name="Brown T."/>
            <person name="Elewa A."/>
            <person name="Iarovenko S."/>
            <person name="Subramanian E."/>
            <person name="Araus A.J."/>
            <person name="Petzold A."/>
            <person name="Susuki M."/>
            <person name="Suzuki K.-i.T."/>
            <person name="Hayashi T."/>
            <person name="Toyoda A."/>
            <person name="Oliveira C."/>
            <person name="Osipova E."/>
            <person name="Leigh N.D."/>
            <person name="Simon A."/>
            <person name="Yun M.H."/>
        </authorList>
    </citation>
    <scope>NUCLEOTIDE SEQUENCE</scope>
    <source>
        <strain evidence="1">20211129_DDA</strain>
        <tissue evidence="1">Liver</tissue>
    </source>
</reference>
<name>A0AAV7M4R3_PLEWA</name>
<gene>
    <name evidence="1" type="ORF">NDU88_003593</name>
</gene>
<comment type="caution">
    <text evidence="1">The sequence shown here is derived from an EMBL/GenBank/DDBJ whole genome shotgun (WGS) entry which is preliminary data.</text>
</comment>
<evidence type="ECO:0000313" key="1">
    <source>
        <dbReference type="EMBL" id="KAJ1098482.1"/>
    </source>
</evidence>
<accession>A0AAV7M4R3</accession>
<keyword evidence="2" id="KW-1185">Reference proteome</keyword>
<organism evidence="1 2">
    <name type="scientific">Pleurodeles waltl</name>
    <name type="common">Iberian ribbed newt</name>
    <dbReference type="NCBI Taxonomy" id="8319"/>
    <lineage>
        <taxon>Eukaryota</taxon>
        <taxon>Metazoa</taxon>
        <taxon>Chordata</taxon>
        <taxon>Craniata</taxon>
        <taxon>Vertebrata</taxon>
        <taxon>Euteleostomi</taxon>
        <taxon>Amphibia</taxon>
        <taxon>Batrachia</taxon>
        <taxon>Caudata</taxon>
        <taxon>Salamandroidea</taxon>
        <taxon>Salamandridae</taxon>
        <taxon>Pleurodelinae</taxon>
        <taxon>Pleurodeles</taxon>
    </lineage>
</organism>
<sequence>MVSTPHRDMESHTGSILSAIKDGQTALQIKTDAVIQKLDHQKLCALEKDLTVIEMQMAQTQSQSGKTPGPNELPVEFLKKVANIVMTHLHGMHVETQKRDDEDLINMRCKDDKDAQPKRGQQTNSYVGDYLIVDSNLTSDG</sequence>
<evidence type="ECO:0000313" key="2">
    <source>
        <dbReference type="Proteomes" id="UP001066276"/>
    </source>
</evidence>